<evidence type="ECO:0000256" key="7">
    <source>
        <dbReference type="ARBA" id="ARBA00023180"/>
    </source>
</evidence>
<dbReference type="Pfam" id="PF04827">
    <property type="entry name" value="Plant_tran"/>
    <property type="match status" value="1"/>
</dbReference>
<name>A0ABR0CMF2_9LAMI</name>
<organism evidence="9 10">
    <name type="scientific">Penstemon davidsonii</name>
    <dbReference type="NCBI Taxonomy" id="160366"/>
    <lineage>
        <taxon>Eukaryota</taxon>
        <taxon>Viridiplantae</taxon>
        <taxon>Streptophyta</taxon>
        <taxon>Embryophyta</taxon>
        <taxon>Tracheophyta</taxon>
        <taxon>Spermatophyta</taxon>
        <taxon>Magnoliopsida</taxon>
        <taxon>eudicotyledons</taxon>
        <taxon>Gunneridae</taxon>
        <taxon>Pentapetalae</taxon>
        <taxon>asterids</taxon>
        <taxon>lamiids</taxon>
        <taxon>Lamiales</taxon>
        <taxon>Plantaginaceae</taxon>
        <taxon>Cheloneae</taxon>
        <taxon>Penstemon</taxon>
    </lineage>
</organism>
<dbReference type="SUPFAM" id="SSF56112">
    <property type="entry name" value="Protein kinase-like (PK-like)"/>
    <property type="match status" value="1"/>
</dbReference>
<gene>
    <name evidence="9" type="ORF">RD792_016933</name>
</gene>
<evidence type="ECO:0000313" key="10">
    <source>
        <dbReference type="Proteomes" id="UP001291926"/>
    </source>
</evidence>
<feature type="domain" description="Protein kinase" evidence="8">
    <location>
        <begin position="1"/>
        <end position="258"/>
    </location>
</feature>
<dbReference type="InterPro" id="IPR000719">
    <property type="entry name" value="Prot_kinase_dom"/>
</dbReference>
<dbReference type="PANTHER" id="PTHR27009">
    <property type="entry name" value="RUST RESISTANCE KINASE LR10-RELATED"/>
    <property type="match status" value="1"/>
</dbReference>
<comment type="subcellular location">
    <subcellularLocation>
        <location evidence="1">Membrane</location>
        <topology evidence="1">Single-pass type I membrane protein</topology>
    </subcellularLocation>
</comment>
<dbReference type="InterPro" id="IPR011009">
    <property type="entry name" value="Kinase-like_dom_sf"/>
</dbReference>
<keyword evidence="10" id="KW-1185">Reference proteome</keyword>
<keyword evidence="2" id="KW-0723">Serine/threonine-protein kinase</keyword>
<keyword evidence="3" id="KW-0812">Transmembrane</keyword>
<evidence type="ECO:0000256" key="1">
    <source>
        <dbReference type="ARBA" id="ARBA00004479"/>
    </source>
</evidence>
<reference evidence="9 10" key="1">
    <citation type="journal article" date="2023" name="bioRxiv">
        <title>Genome report: Whole genome sequence and annotation of Penstemon davidsonii.</title>
        <authorList>
            <person name="Ostevik K.L."/>
            <person name="Alabady M."/>
            <person name="Zhang M."/>
            <person name="Rausher M.D."/>
        </authorList>
    </citation>
    <scope>NUCLEOTIDE SEQUENCE [LARGE SCALE GENOMIC DNA]</scope>
    <source>
        <strain evidence="9">DNT005</strain>
        <tissue evidence="9">Whole leaf</tissue>
    </source>
</reference>
<dbReference type="InterPro" id="IPR006912">
    <property type="entry name" value="Harbinger_derived_prot"/>
</dbReference>
<evidence type="ECO:0000313" key="9">
    <source>
        <dbReference type="EMBL" id="KAK4477686.1"/>
    </source>
</evidence>
<dbReference type="Gene3D" id="1.10.510.10">
    <property type="entry name" value="Transferase(Phosphotransferase) domain 1"/>
    <property type="match status" value="1"/>
</dbReference>
<keyword evidence="5" id="KW-1133">Transmembrane helix</keyword>
<dbReference type="Proteomes" id="UP001291926">
    <property type="component" value="Unassembled WGS sequence"/>
</dbReference>
<keyword evidence="6" id="KW-0472">Membrane</keyword>
<dbReference type="PROSITE" id="PS50011">
    <property type="entry name" value="PROTEIN_KINASE_DOM"/>
    <property type="match status" value="1"/>
</dbReference>
<accession>A0ABR0CMF2</accession>
<evidence type="ECO:0000256" key="2">
    <source>
        <dbReference type="ARBA" id="ARBA00022527"/>
    </source>
</evidence>
<dbReference type="Pfam" id="PF00069">
    <property type="entry name" value="Pkinase"/>
    <property type="match status" value="1"/>
</dbReference>
<dbReference type="InterPro" id="IPR045874">
    <property type="entry name" value="LRK10/LRL21-25-like"/>
</dbReference>
<evidence type="ECO:0000256" key="4">
    <source>
        <dbReference type="ARBA" id="ARBA00022729"/>
    </source>
</evidence>
<evidence type="ECO:0000256" key="3">
    <source>
        <dbReference type="ARBA" id="ARBA00022692"/>
    </source>
</evidence>
<evidence type="ECO:0000259" key="8">
    <source>
        <dbReference type="PROSITE" id="PS50011"/>
    </source>
</evidence>
<keyword evidence="2" id="KW-0418">Kinase</keyword>
<keyword evidence="2" id="KW-0808">Transferase</keyword>
<evidence type="ECO:0000256" key="5">
    <source>
        <dbReference type="ARBA" id="ARBA00022989"/>
    </source>
</evidence>
<comment type="caution">
    <text evidence="9">The sequence shown here is derived from an EMBL/GenBank/DDBJ whole genome shotgun (WGS) entry which is preliminary data.</text>
</comment>
<protein>
    <recommendedName>
        <fullName evidence="8">Protein kinase domain-containing protein</fullName>
    </recommendedName>
</protein>
<sequence>MKKPLFLRLVEACEHENLYFQQKRDRAGRLGFTPLVKVTVALRMLAYSNPADSLDEPYHIGESTACATLRQFCKTILWLYKTTYLRQPNGDDIKRLLERAERRGFLGMIGSIDCMHYFCPKISDFGLAKLCQNKQSILSLLGTRGTIGYIAPEVFSRNFRAVSHKSNVYSYGMTILDMLGARKISEVEAVKSSESYFPDKVYEQGILNKIKELNEMILSDEEEETESKMFLIGFWCIQTNPSDRPLMSKVVEMFEGSLESICIPPKPILSSPTLQQFSSTLPVDLETETSLQGYLS</sequence>
<keyword evidence="7" id="KW-0325">Glycoprotein</keyword>
<keyword evidence="4" id="KW-0732">Signal</keyword>
<proteinExistence type="predicted"/>
<evidence type="ECO:0000256" key="6">
    <source>
        <dbReference type="ARBA" id="ARBA00023136"/>
    </source>
</evidence>
<dbReference type="EMBL" id="JAYDYQ010002688">
    <property type="protein sequence ID" value="KAK4477686.1"/>
    <property type="molecule type" value="Genomic_DNA"/>
</dbReference>